<dbReference type="GO" id="GO:0005829">
    <property type="term" value="C:cytosol"/>
    <property type="evidence" value="ECO:0007669"/>
    <property type="project" value="TreeGrafter"/>
</dbReference>
<feature type="domain" description="Cyclic nucleotide-binding" evidence="4">
    <location>
        <begin position="10"/>
        <end position="130"/>
    </location>
</feature>
<dbReference type="InterPro" id="IPR018490">
    <property type="entry name" value="cNMP-bd_dom_sf"/>
</dbReference>
<dbReference type="GO" id="GO:0003700">
    <property type="term" value="F:DNA-binding transcription factor activity"/>
    <property type="evidence" value="ECO:0007669"/>
    <property type="project" value="TreeGrafter"/>
</dbReference>
<dbReference type="InterPro" id="IPR000595">
    <property type="entry name" value="cNMP-bd_dom"/>
</dbReference>
<dbReference type="RefSeq" id="WP_005058291.1">
    <property type="nucleotide sequence ID" value="NZ_ATFQ01000020.1"/>
</dbReference>
<evidence type="ECO:0000259" key="4">
    <source>
        <dbReference type="PROSITE" id="PS50042"/>
    </source>
</evidence>
<evidence type="ECO:0000256" key="1">
    <source>
        <dbReference type="ARBA" id="ARBA00023015"/>
    </source>
</evidence>
<keyword evidence="3" id="KW-0804">Transcription</keyword>
<dbReference type="InterPro" id="IPR036390">
    <property type="entry name" value="WH_DNA-bd_sf"/>
</dbReference>
<dbReference type="InterPro" id="IPR036388">
    <property type="entry name" value="WH-like_DNA-bd_sf"/>
</dbReference>
<dbReference type="PROSITE" id="PS50042">
    <property type="entry name" value="CNMP_BINDING_3"/>
    <property type="match status" value="1"/>
</dbReference>
<evidence type="ECO:0000256" key="2">
    <source>
        <dbReference type="ARBA" id="ARBA00023125"/>
    </source>
</evidence>
<evidence type="ECO:0000313" key="7">
    <source>
        <dbReference type="Proteomes" id="UP000014969"/>
    </source>
</evidence>
<dbReference type="InterPro" id="IPR012318">
    <property type="entry name" value="HTH_CRP"/>
</dbReference>
<dbReference type="SMART" id="SM00419">
    <property type="entry name" value="HTH_CRP"/>
    <property type="match status" value="1"/>
</dbReference>
<dbReference type="Gene3D" id="2.60.120.10">
    <property type="entry name" value="Jelly Rolls"/>
    <property type="match status" value="1"/>
</dbReference>
<feature type="domain" description="HTH crp-type" evidence="5">
    <location>
        <begin position="144"/>
        <end position="217"/>
    </location>
</feature>
<dbReference type="PROSITE" id="PS51063">
    <property type="entry name" value="HTH_CRP_2"/>
    <property type="match status" value="1"/>
</dbReference>
<dbReference type="EMBL" id="ATFQ01000020">
    <property type="protein sequence ID" value="EPQ23451.1"/>
    <property type="molecule type" value="Genomic_DNA"/>
</dbReference>
<dbReference type="CDD" id="cd00038">
    <property type="entry name" value="CAP_ED"/>
    <property type="match status" value="1"/>
</dbReference>
<dbReference type="SUPFAM" id="SSF46785">
    <property type="entry name" value="Winged helix' DNA-binding domain"/>
    <property type="match status" value="1"/>
</dbReference>
<proteinExistence type="predicted"/>
<gene>
    <name evidence="6" type="ORF">J108_11215</name>
</gene>
<dbReference type="Pfam" id="PF00027">
    <property type="entry name" value="cNMP_binding"/>
    <property type="match status" value="1"/>
</dbReference>
<name>A0A829HVD4_9MYCO</name>
<dbReference type="AlphaFoldDB" id="A0A829HVD4"/>
<dbReference type="SUPFAM" id="SSF51206">
    <property type="entry name" value="cAMP-binding domain-like"/>
    <property type="match status" value="1"/>
</dbReference>
<dbReference type="PANTHER" id="PTHR24567:SF74">
    <property type="entry name" value="HTH-TYPE TRANSCRIPTIONAL REGULATOR ARCR"/>
    <property type="match status" value="1"/>
</dbReference>
<sequence length="232" mass="25570">MHSAVEETPVFRGMSTPAVAAATAHLTTEHFQPDEVIFRPGDPGERMYLVTQGKVALSRRSGDGAERLTTLVGPTEMFGELSIFDPEPRTSEARALTAVAVRGMDRDTMRWWIAHHSDAAEQLLRVLARQVRKATRKLADVPHSDVSARVGAQLLDLAQRFGTIEDDSVYVEHGLSQLELADLVGTSRESMCRVLHEFEKRGLIRVHGTSLTIYDCEVLSVHNQAASGAIEK</sequence>
<protein>
    <submittedName>
        <fullName evidence="6">Transcriptional regulator</fullName>
    </submittedName>
</protein>
<dbReference type="GO" id="GO:0003677">
    <property type="term" value="F:DNA binding"/>
    <property type="evidence" value="ECO:0007669"/>
    <property type="project" value="UniProtKB-KW"/>
</dbReference>
<dbReference type="InterPro" id="IPR014710">
    <property type="entry name" value="RmlC-like_jellyroll"/>
</dbReference>
<dbReference type="Pfam" id="PF13545">
    <property type="entry name" value="HTH_Crp_2"/>
    <property type="match status" value="1"/>
</dbReference>
<accession>A0A829HVD4</accession>
<dbReference type="SMART" id="SM00100">
    <property type="entry name" value="cNMP"/>
    <property type="match status" value="1"/>
</dbReference>
<dbReference type="Proteomes" id="UP000014969">
    <property type="component" value="Unassembled WGS sequence"/>
</dbReference>
<evidence type="ECO:0000313" key="6">
    <source>
        <dbReference type="EMBL" id="EPQ23451.1"/>
    </source>
</evidence>
<dbReference type="InterPro" id="IPR050397">
    <property type="entry name" value="Env_Response_Regulators"/>
</dbReference>
<reference evidence="6 7" key="1">
    <citation type="journal article" date="2013" name="Genome Announc.">
        <title>Genome Sequence of an Epidemic Isolate of Mycobacterium abscessus subsp. bolletii from Rio de Janeiro, Brazil.</title>
        <authorList>
            <person name="Davidson R.M."/>
            <person name="Reynolds P.R."/>
            <person name="Farias-Hesson E."/>
            <person name="Duarte R.S."/>
            <person name="Jackson M."/>
            <person name="Strong M."/>
        </authorList>
    </citation>
    <scope>NUCLEOTIDE SEQUENCE [LARGE SCALE GENOMIC DNA]</scope>
    <source>
        <strain evidence="6 7">CRM-0020</strain>
    </source>
</reference>
<dbReference type="Gene3D" id="1.10.10.10">
    <property type="entry name" value="Winged helix-like DNA-binding domain superfamily/Winged helix DNA-binding domain"/>
    <property type="match status" value="1"/>
</dbReference>
<keyword evidence="2" id="KW-0238">DNA-binding</keyword>
<keyword evidence="1" id="KW-0805">Transcription regulation</keyword>
<organism evidence="6 7">
    <name type="scientific">Mycobacteroides abscessus subsp. bolletii CRM-0020</name>
    <dbReference type="NCBI Taxonomy" id="1306401"/>
    <lineage>
        <taxon>Bacteria</taxon>
        <taxon>Bacillati</taxon>
        <taxon>Actinomycetota</taxon>
        <taxon>Actinomycetes</taxon>
        <taxon>Mycobacteriales</taxon>
        <taxon>Mycobacteriaceae</taxon>
        <taxon>Mycobacteroides</taxon>
        <taxon>Mycobacteroides abscessus</taxon>
    </lineage>
</organism>
<dbReference type="PANTHER" id="PTHR24567">
    <property type="entry name" value="CRP FAMILY TRANSCRIPTIONAL REGULATORY PROTEIN"/>
    <property type="match status" value="1"/>
</dbReference>
<evidence type="ECO:0000259" key="5">
    <source>
        <dbReference type="PROSITE" id="PS51063"/>
    </source>
</evidence>
<comment type="caution">
    <text evidence="6">The sequence shown here is derived from an EMBL/GenBank/DDBJ whole genome shotgun (WGS) entry which is preliminary data.</text>
</comment>
<evidence type="ECO:0000256" key="3">
    <source>
        <dbReference type="ARBA" id="ARBA00023163"/>
    </source>
</evidence>